<sequence>MSFSLEKSKIITLFEKHTTLTPLEIDQPRIHGAQFNLIYFVTLAVVPSTEFTSTHFFLRLSKPLHPRIKTQNEVGWLTFLRKHSNLKVPKVLFWSDSTNELGYEYTVVEKLPGESLCNIWETIDPQHIIQQVVDIVLKLRVLTEDVPCNWFGGMTADGKPSAFVEVTSYTEEHINQYWPLSDYPNESYETLNLTRSFSSWKEYLEARIQRDIYVIDTHQSCVSLRTSFRSRLQKLLTQSKVIQENKGYIAHRDLHFANLLWSTETNSISGVLDWELAGIYPLSDWNPGNACWTVIEPKMPESSRQDQFFNMLDNELEKRGAKIVEDVESEEYHYRKIVSLTYWIVLRFVEKSNDEERVKEWMKQWEKYMTKLNL</sequence>
<dbReference type="InterPro" id="IPR051678">
    <property type="entry name" value="AGP_Transferase"/>
</dbReference>
<evidence type="ECO:0000313" key="3">
    <source>
        <dbReference type="EMBL" id="CAF3898814.1"/>
    </source>
</evidence>
<protein>
    <recommendedName>
        <fullName evidence="1">Aminoglycoside phosphotransferase domain-containing protein</fullName>
    </recommendedName>
</protein>
<evidence type="ECO:0000313" key="4">
    <source>
        <dbReference type="EMBL" id="CAF3959413.1"/>
    </source>
</evidence>
<proteinExistence type="predicted"/>
<evidence type="ECO:0000313" key="2">
    <source>
        <dbReference type="EMBL" id="CAF1288371.1"/>
    </source>
</evidence>
<dbReference type="AlphaFoldDB" id="A0A819LB60"/>
<comment type="caution">
    <text evidence="4">The sequence shown here is derived from an EMBL/GenBank/DDBJ whole genome shotgun (WGS) entry which is preliminary data.</text>
</comment>
<dbReference type="Proteomes" id="UP000663823">
    <property type="component" value="Unassembled WGS sequence"/>
</dbReference>
<dbReference type="EMBL" id="CAJOAX010005763">
    <property type="protein sequence ID" value="CAF3959413.1"/>
    <property type="molecule type" value="Genomic_DNA"/>
</dbReference>
<dbReference type="Proteomes" id="UP000663882">
    <property type="component" value="Unassembled WGS sequence"/>
</dbReference>
<name>A0A819LB60_9BILA</name>
<dbReference type="PANTHER" id="PTHR21310:SF15">
    <property type="entry name" value="AMINOGLYCOSIDE PHOSPHOTRANSFERASE DOMAIN-CONTAINING PROTEIN"/>
    <property type="match status" value="1"/>
</dbReference>
<dbReference type="PANTHER" id="PTHR21310">
    <property type="entry name" value="AMINOGLYCOSIDE PHOSPHOTRANSFERASE-RELATED-RELATED"/>
    <property type="match status" value="1"/>
</dbReference>
<dbReference type="EMBL" id="CAJNOO010002672">
    <property type="protein sequence ID" value="CAF1288371.1"/>
    <property type="molecule type" value="Genomic_DNA"/>
</dbReference>
<accession>A0A819LB60</accession>
<dbReference type="OrthoDB" id="2831558at2759"/>
<reference evidence="4" key="1">
    <citation type="submission" date="2021-02" db="EMBL/GenBank/DDBJ databases">
        <authorList>
            <person name="Nowell W R."/>
        </authorList>
    </citation>
    <scope>NUCLEOTIDE SEQUENCE</scope>
</reference>
<dbReference type="Proteomes" id="UP000663874">
    <property type="component" value="Unassembled WGS sequence"/>
</dbReference>
<organism evidence="4 5">
    <name type="scientific">Rotaria sordida</name>
    <dbReference type="NCBI Taxonomy" id="392033"/>
    <lineage>
        <taxon>Eukaryota</taxon>
        <taxon>Metazoa</taxon>
        <taxon>Spiralia</taxon>
        <taxon>Gnathifera</taxon>
        <taxon>Rotifera</taxon>
        <taxon>Eurotatoria</taxon>
        <taxon>Bdelloidea</taxon>
        <taxon>Philodinida</taxon>
        <taxon>Philodinidae</taxon>
        <taxon>Rotaria</taxon>
    </lineage>
</organism>
<evidence type="ECO:0000313" key="5">
    <source>
        <dbReference type="Proteomes" id="UP000663823"/>
    </source>
</evidence>
<dbReference type="EMBL" id="CAJOBE010003756">
    <property type="protein sequence ID" value="CAF3898814.1"/>
    <property type="molecule type" value="Genomic_DNA"/>
</dbReference>
<dbReference type="Pfam" id="PF01636">
    <property type="entry name" value="APH"/>
    <property type="match status" value="1"/>
</dbReference>
<dbReference type="SUPFAM" id="SSF56112">
    <property type="entry name" value="Protein kinase-like (PK-like)"/>
    <property type="match status" value="1"/>
</dbReference>
<feature type="domain" description="Aminoglycoside phosphotransferase" evidence="1">
    <location>
        <begin position="54"/>
        <end position="282"/>
    </location>
</feature>
<dbReference type="Gene3D" id="3.90.1200.10">
    <property type="match status" value="1"/>
</dbReference>
<evidence type="ECO:0000259" key="1">
    <source>
        <dbReference type="Pfam" id="PF01636"/>
    </source>
</evidence>
<gene>
    <name evidence="3" type="ORF">FNK824_LOCUS20460</name>
    <name evidence="4" type="ORF">OTI717_LOCUS26819</name>
    <name evidence="2" type="ORF">RFH988_LOCUS29077</name>
</gene>
<dbReference type="InterPro" id="IPR011009">
    <property type="entry name" value="Kinase-like_dom_sf"/>
</dbReference>
<dbReference type="InterPro" id="IPR002575">
    <property type="entry name" value="Aminoglycoside_PTrfase"/>
</dbReference>